<name>F5SXU0_9GAMM</name>
<reference evidence="1 2" key="1">
    <citation type="journal article" date="2011" name="J. Bacteriol.">
        <title>Draft genome sequence of Methylophaga aminisulfidivorans MP T.</title>
        <authorList>
            <person name="Han G.H."/>
            <person name="Kim W."/>
            <person name="Chun J."/>
            <person name="Kim S.W."/>
        </authorList>
    </citation>
    <scope>NUCLEOTIDE SEQUENCE [LARGE SCALE GENOMIC DNA]</scope>
    <source>
        <strain evidence="2">MP(T)</strain>
    </source>
</reference>
<proteinExistence type="predicted"/>
<gene>
    <name evidence="1" type="ORF">MAMP_02314</name>
</gene>
<evidence type="ECO:0000313" key="2">
    <source>
        <dbReference type="Proteomes" id="UP000003544"/>
    </source>
</evidence>
<organism evidence="1 2">
    <name type="scientific">Methylophaga aminisulfidivorans MP</name>
    <dbReference type="NCBI Taxonomy" id="1026882"/>
    <lineage>
        <taxon>Bacteria</taxon>
        <taxon>Pseudomonadati</taxon>
        <taxon>Pseudomonadota</taxon>
        <taxon>Gammaproteobacteria</taxon>
        <taxon>Thiotrichales</taxon>
        <taxon>Piscirickettsiaceae</taxon>
        <taxon>Methylophaga</taxon>
    </lineage>
</organism>
<comment type="caution">
    <text evidence="1">The sequence shown here is derived from an EMBL/GenBank/DDBJ whole genome shotgun (WGS) entry which is preliminary data.</text>
</comment>
<keyword evidence="2" id="KW-1185">Reference proteome</keyword>
<accession>F5SXU0</accession>
<dbReference type="STRING" id="1026882.MAMP_02314"/>
<dbReference type="Proteomes" id="UP000003544">
    <property type="component" value="Unassembled WGS sequence"/>
</dbReference>
<dbReference type="EMBL" id="AFIG01000001">
    <property type="protein sequence ID" value="EGL55320.1"/>
    <property type="molecule type" value="Genomic_DNA"/>
</dbReference>
<evidence type="ECO:0000313" key="1">
    <source>
        <dbReference type="EMBL" id="EGL55320.1"/>
    </source>
</evidence>
<protein>
    <submittedName>
        <fullName evidence="1">Uncharacterized protein</fullName>
    </submittedName>
</protein>
<dbReference type="AlphaFoldDB" id="F5SXU0"/>
<sequence length="54" mass="6228">MPTNNQTIQNKHSFVVLKHGLLKTGPTYLTPNNDKCLHLLLFVMRSLTNSQKEY</sequence>